<dbReference type="PROSITE" id="PS51257">
    <property type="entry name" value="PROKAR_LIPOPROTEIN"/>
    <property type="match status" value="1"/>
</dbReference>
<comment type="subcellular location">
    <subcellularLocation>
        <location evidence="2">Cell outer membrane</location>
        <topology evidence="2">Lipid-anchor</topology>
    </subcellularLocation>
</comment>
<protein>
    <submittedName>
        <fullName evidence="5">Efflux transporter outer membrane subunit</fullName>
    </submittedName>
</protein>
<evidence type="ECO:0000313" key="5">
    <source>
        <dbReference type="EMBL" id="UZE96370.1"/>
    </source>
</evidence>
<evidence type="ECO:0000256" key="4">
    <source>
        <dbReference type="SAM" id="MobiDB-lite"/>
    </source>
</evidence>
<feature type="region of interest" description="Disordered" evidence="4">
    <location>
        <begin position="100"/>
        <end position="121"/>
    </location>
</feature>
<reference evidence="5" key="1">
    <citation type="submission" date="2022-06" db="EMBL/GenBank/DDBJ databases">
        <title>Alkalimarinus sp. nov., isolated from gut of a Alitta virens.</title>
        <authorList>
            <person name="Yang A.I."/>
            <person name="Shin N.-R."/>
        </authorList>
    </citation>
    <scope>NUCLEOTIDE SEQUENCE</scope>
    <source>
        <strain evidence="5">A2M4</strain>
    </source>
</reference>
<proteinExistence type="inferred from homology"/>
<keyword evidence="2" id="KW-1134">Transmembrane beta strand</keyword>
<dbReference type="PANTHER" id="PTHR30203:SF29">
    <property type="entry name" value="PROTEIN CYAE"/>
    <property type="match status" value="1"/>
</dbReference>
<keyword evidence="6" id="KW-1185">Reference proteome</keyword>
<keyword evidence="2" id="KW-0812">Transmembrane</keyword>
<dbReference type="Proteomes" id="UP001163739">
    <property type="component" value="Chromosome"/>
</dbReference>
<dbReference type="RefSeq" id="WP_265047855.1">
    <property type="nucleotide sequence ID" value="NZ_CP100390.1"/>
</dbReference>
<evidence type="ECO:0000256" key="1">
    <source>
        <dbReference type="ARBA" id="ARBA00007613"/>
    </source>
</evidence>
<sequence length="485" mass="53359">MMKLYTPFSMIILFSFVVVGCSTVPREEYPKAEIPVAWQQPVSMQATQKAAWIKDFNDPQLEALIQQALANNHDLKASAARVEAALAQARIAGAALNPSVNGNMDAQRRRSNSENNGNVSNNYNTDLGLGVDISWEVDLWGRLSNRANAATLDVEVSEAEWQAAQLSLAASVARSWFNLTEAQLQLNLVEQRLLNLSDNLITIEEDFKLGLRDALDVYLARADVAGEQARIANRRSDLLSARRTLEILLGQYPEGLINSTSTLTPLRSPIPSGLPSELLQRRPDLIASQKRLASTNELAAAAHADRFPRLTLTGDVGTRSNDLSNLVSSDYLVWSVFGGLTAPIFDSGRLEAEEERAVANIKMAEANYNQALLNAFQEVEAGLINETLLQQQEAALKTASEESQAAEDLAFDQYQSGLLNFVTVLESQRRSFDAQSTEIDVRNQRLQNRINLYLALGGAFVDDTSNQQDAKQKTSTDLTKGFLSK</sequence>
<feature type="compositionally biased region" description="Polar residues" evidence="4">
    <location>
        <begin position="466"/>
        <end position="478"/>
    </location>
</feature>
<dbReference type="InterPro" id="IPR010131">
    <property type="entry name" value="MdtP/NodT-like"/>
</dbReference>
<evidence type="ECO:0000313" key="6">
    <source>
        <dbReference type="Proteomes" id="UP001163739"/>
    </source>
</evidence>
<dbReference type="SUPFAM" id="SSF56954">
    <property type="entry name" value="Outer membrane efflux proteins (OEP)"/>
    <property type="match status" value="1"/>
</dbReference>
<gene>
    <name evidence="5" type="ORF">NKI27_01085</name>
</gene>
<feature type="region of interest" description="Disordered" evidence="4">
    <location>
        <begin position="466"/>
        <end position="485"/>
    </location>
</feature>
<dbReference type="Gene3D" id="1.20.1600.10">
    <property type="entry name" value="Outer membrane efflux proteins (OEP)"/>
    <property type="match status" value="1"/>
</dbReference>
<name>A0ABY6N2U8_9ALTE</name>
<accession>A0ABY6N2U8</accession>
<keyword evidence="2" id="KW-0564">Palmitate</keyword>
<feature type="coiled-coil region" evidence="3">
    <location>
        <begin position="179"/>
        <end position="206"/>
    </location>
</feature>
<dbReference type="Pfam" id="PF02321">
    <property type="entry name" value="OEP"/>
    <property type="match status" value="2"/>
</dbReference>
<keyword evidence="3" id="KW-0175">Coiled coil</keyword>
<keyword evidence="2" id="KW-0449">Lipoprotein</keyword>
<comment type="similarity">
    <text evidence="1 2">Belongs to the outer membrane factor (OMF) (TC 1.B.17) family.</text>
</comment>
<dbReference type="EMBL" id="CP100390">
    <property type="protein sequence ID" value="UZE96370.1"/>
    <property type="molecule type" value="Genomic_DNA"/>
</dbReference>
<dbReference type="Gene3D" id="2.20.200.10">
    <property type="entry name" value="Outer membrane efflux proteins (OEP)"/>
    <property type="match status" value="1"/>
</dbReference>
<dbReference type="InterPro" id="IPR003423">
    <property type="entry name" value="OMP_efflux"/>
</dbReference>
<dbReference type="NCBIfam" id="TIGR01845">
    <property type="entry name" value="outer_NodT"/>
    <property type="match status" value="1"/>
</dbReference>
<organism evidence="5 6">
    <name type="scientific">Alkalimarinus alittae</name>
    <dbReference type="NCBI Taxonomy" id="2961619"/>
    <lineage>
        <taxon>Bacteria</taxon>
        <taxon>Pseudomonadati</taxon>
        <taxon>Pseudomonadota</taxon>
        <taxon>Gammaproteobacteria</taxon>
        <taxon>Alteromonadales</taxon>
        <taxon>Alteromonadaceae</taxon>
        <taxon>Alkalimarinus</taxon>
    </lineage>
</organism>
<keyword evidence="2" id="KW-0472">Membrane</keyword>
<evidence type="ECO:0000256" key="2">
    <source>
        <dbReference type="RuleBase" id="RU362097"/>
    </source>
</evidence>
<evidence type="ECO:0000256" key="3">
    <source>
        <dbReference type="SAM" id="Coils"/>
    </source>
</evidence>
<dbReference type="PANTHER" id="PTHR30203">
    <property type="entry name" value="OUTER MEMBRANE CATION EFFLUX PROTEIN"/>
    <property type="match status" value="1"/>
</dbReference>